<dbReference type="Gene3D" id="3.40.50.1970">
    <property type="match status" value="1"/>
</dbReference>
<reference evidence="5 6" key="1">
    <citation type="submission" date="2020-08" db="EMBL/GenBank/DDBJ databases">
        <title>Cohnella phylogeny.</title>
        <authorList>
            <person name="Dunlap C."/>
        </authorList>
    </citation>
    <scope>NUCLEOTIDE SEQUENCE [LARGE SCALE GENOMIC DNA]</scope>
    <source>
        <strain evidence="5 6">DSM 103658</strain>
    </source>
</reference>
<keyword evidence="2" id="KW-0560">Oxidoreductase</keyword>
<comment type="similarity">
    <text evidence="1">Belongs to the iron-containing alcohol dehydrogenase family.</text>
</comment>
<dbReference type="FunFam" id="1.20.1090.10:FF:000001">
    <property type="entry name" value="Aldehyde-alcohol dehydrogenase"/>
    <property type="match status" value="1"/>
</dbReference>
<dbReference type="Gene3D" id="1.20.1090.10">
    <property type="entry name" value="Dehydroquinate synthase-like - alpha domain"/>
    <property type="match status" value="1"/>
</dbReference>
<proteinExistence type="inferred from homology"/>
<evidence type="ECO:0000259" key="4">
    <source>
        <dbReference type="Pfam" id="PF25137"/>
    </source>
</evidence>
<dbReference type="FunFam" id="3.40.50.1970:FF:000003">
    <property type="entry name" value="Alcohol dehydrogenase, iron-containing"/>
    <property type="match status" value="1"/>
</dbReference>
<sequence>MALQNQTFQLNIQTDLKFGIDIVREELANSIKAARKKKAFIVTDKGLVDAGVIAKVTAPLEEAGLSYYVFSDVLPNPPANSVMAGVETYKREEADLIVTIGGGSAIDYAKALAVGATHEGFVLDYSIGRKPVQDIVPLLFAIPTTIGTGSEVTRVSVITDTDAGRKLVLASSYLVPKVVFVDPTLTLGLPRAHVAATGADALVHAIEAYVSLPANPFTDGLALQAIRMIWNNLPQTYAHAANLEARAQVHLASTLAGMAFNLSGLGMVHSLSHPMSARYHVPHGLANAILLPYIIEHNLPANPRKYADIARLLDPALYQETDKDAAAALISLVQQFLRLIDIPETFAYTGIEFTAVQVEELSEDAMNDHGTVHFNPRKAVKEDIARIYKRALPSV</sequence>
<dbReference type="PANTHER" id="PTHR11496:SF83">
    <property type="entry name" value="HYDROXYACID-OXOACID TRANSHYDROGENASE, MITOCHONDRIAL"/>
    <property type="match status" value="1"/>
</dbReference>
<name>A0A841T7Q5_9BACL</name>
<organism evidence="5 6">
    <name type="scientific">Cohnella lubricantis</name>
    <dbReference type="NCBI Taxonomy" id="2163172"/>
    <lineage>
        <taxon>Bacteria</taxon>
        <taxon>Bacillati</taxon>
        <taxon>Bacillota</taxon>
        <taxon>Bacilli</taxon>
        <taxon>Bacillales</taxon>
        <taxon>Paenibacillaceae</taxon>
        <taxon>Cohnella</taxon>
    </lineage>
</organism>
<dbReference type="GO" id="GO:0046872">
    <property type="term" value="F:metal ion binding"/>
    <property type="evidence" value="ECO:0007669"/>
    <property type="project" value="InterPro"/>
</dbReference>
<dbReference type="InterPro" id="IPR001670">
    <property type="entry name" value="ADH_Fe/GldA"/>
</dbReference>
<dbReference type="InterPro" id="IPR056798">
    <property type="entry name" value="ADH_Fe_C"/>
</dbReference>
<dbReference type="GO" id="GO:0004022">
    <property type="term" value="F:alcohol dehydrogenase (NAD+) activity"/>
    <property type="evidence" value="ECO:0007669"/>
    <property type="project" value="TreeGrafter"/>
</dbReference>
<dbReference type="Pfam" id="PF25137">
    <property type="entry name" value="ADH_Fe_C"/>
    <property type="match status" value="1"/>
</dbReference>
<dbReference type="CDD" id="cd08176">
    <property type="entry name" value="LPO"/>
    <property type="match status" value="1"/>
</dbReference>
<dbReference type="Pfam" id="PF00465">
    <property type="entry name" value="Fe-ADH"/>
    <property type="match status" value="1"/>
</dbReference>
<dbReference type="Proteomes" id="UP000574133">
    <property type="component" value="Unassembled WGS sequence"/>
</dbReference>
<evidence type="ECO:0000256" key="1">
    <source>
        <dbReference type="ARBA" id="ARBA00007358"/>
    </source>
</evidence>
<dbReference type="PROSITE" id="PS00913">
    <property type="entry name" value="ADH_IRON_1"/>
    <property type="match status" value="1"/>
</dbReference>
<feature type="domain" description="Fe-containing alcohol dehydrogenase-like C-terminal" evidence="4">
    <location>
        <begin position="195"/>
        <end position="392"/>
    </location>
</feature>
<dbReference type="SUPFAM" id="SSF56796">
    <property type="entry name" value="Dehydroquinate synthase-like"/>
    <property type="match status" value="1"/>
</dbReference>
<feature type="domain" description="Alcohol dehydrogenase iron-type/glycerol dehydrogenase GldA" evidence="3">
    <location>
        <begin position="24"/>
        <end position="183"/>
    </location>
</feature>
<comment type="caution">
    <text evidence="5">The sequence shown here is derived from an EMBL/GenBank/DDBJ whole genome shotgun (WGS) entry which is preliminary data.</text>
</comment>
<gene>
    <name evidence="5" type="ORF">H4Q31_01960</name>
</gene>
<dbReference type="InterPro" id="IPR018211">
    <property type="entry name" value="ADH_Fe_CS"/>
</dbReference>
<dbReference type="EMBL" id="JACJVN010000009">
    <property type="protein sequence ID" value="MBB6676086.1"/>
    <property type="molecule type" value="Genomic_DNA"/>
</dbReference>
<dbReference type="AlphaFoldDB" id="A0A841T7Q5"/>
<dbReference type="PANTHER" id="PTHR11496">
    <property type="entry name" value="ALCOHOL DEHYDROGENASE"/>
    <property type="match status" value="1"/>
</dbReference>
<dbReference type="RefSeq" id="WP_185177390.1">
    <property type="nucleotide sequence ID" value="NZ_CBCSEP010000034.1"/>
</dbReference>
<evidence type="ECO:0000313" key="5">
    <source>
        <dbReference type="EMBL" id="MBB6676086.1"/>
    </source>
</evidence>
<evidence type="ECO:0000259" key="3">
    <source>
        <dbReference type="Pfam" id="PF00465"/>
    </source>
</evidence>
<protein>
    <submittedName>
        <fullName evidence="5">Iron-containing alcohol dehydrogenase</fullName>
    </submittedName>
</protein>
<accession>A0A841T7Q5</accession>
<keyword evidence="6" id="KW-1185">Reference proteome</keyword>
<evidence type="ECO:0000313" key="6">
    <source>
        <dbReference type="Proteomes" id="UP000574133"/>
    </source>
</evidence>
<evidence type="ECO:0000256" key="2">
    <source>
        <dbReference type="ARBA" id="ARBA00023002"/>
    </source>
</evidence>
<dbReference type="InterPro" id="IPR039697">
    <property type="entry name" value="Alcohol_dehydrogenase_Fe"/>
</dbReference>